<evidence type="ECO:0000256" key="6">
    <source>
        <dbReference type="ARBA" id="ARBA00023136"/>
    </source>
</evidence>
<name>A0ABV6LSZ3_9BACI</name>
<evidence type="ECO:0000313" key="10">
    <source>
        <dbReference type="Proteomes" id="UP001589836"/>
    </source>
</evidence>
<evidence type="ECO:0000256" key="1">
    <source>
        <dbReference type="ARBA" id="ARBA00004651"/>
    </source>
</evidence>
<keyword evidence="4 7" id="KW-0812">Transmembrane</keyword>
<evidence type="ECO:0000259" key="8">
    <source>
        <dbReference type="Pfam" id="PF02706"/>
    </source>
</evidence>
<sequence length="248" mass="27977">MKEQMDIKTFFRILKRRIVTILITTILFSIASGTAVFYLMKPTYEAREYILVGNLTNEEEVYVDPQTINRLIASTVDFITSPIVLDSVGSTMGLSQAELEEKITIVNKEDSQIVSVVIRDSDQQRSQELADHIASTSVSEIKNSLQMENISVLNKNENANQPEQVNNPIVNLLIGTMVGMFCGIGMAMLKDHWDDSLQRTEQIEKELGLQFFGEVEITKDNLPLYYRKQFNKENAKADKGGGIHAESH</sequence>
<keyword evidence="10" id="KW-1185">Reference proteome</keyword>
<dbReference type="InterPro" id="IPR050445">
    <property type="entry name" value="Bact_polysacc_biosynth/exp"/>
</dbReference>
<evidence type="ECO:0000256" key="2">
    <source>
        <dbReference type="ARBA" id="ARBA00006683"/>
    </source>
</evidence>
<keyword evidence="6 7" id="KW-0472">Membrane</keyword>
<dbReference type="RefSeq" id="WP_377350900.1">
    <property type="nucleotide sequence ID" value="NZ_JBHLTP010000013.1"/>
</dbReference>
<accession>A0ABV6LSZ3</accession>
<comment type="subcellular location">
    <subcellularLocation>
        <location evidence="1">Cell membrane</location>
        <topology evidence="1">Multi-pass membrane protein</topology>
    </subcellularLocation>
</comment>
<evidence type="ECO:0000256" key="3">
    <source>
        <dbReference type="ARBA" id="ARBA00022475"/>
    </source>
</evidence>
<dbReference type="Pfam" id="PF02706">
    <property type="entry name" value="Wzz"/>
    <property type="match status" value="1"/>
</dbReference>
<dbReference type="EMBL" id="JBHLTP010000013">
    <property type="protein sequence ID" value="MFC0525531.1"/>
    <property type="molecule type" value="Genomic_DNA"/>
</dbReference>
<comment type="similarity">
    <text evidence="2">Belongs to the CpsC/CapA family.</text>
</comment>
<protein>
    <submittedName>
        <fullName evidence="9">YveK family protein</fullName>
    </submittedName>
</protein>
<proteinExistence type="inferred from homology"/>
<keyword evidence="5 7" id="KW-1133">Transmembrane helix</keyword>
<organism evidence="9 10">
    <name type="scientific">Pontibacillus salicampi</name>
    <dbReference type="NCBI Taxonomy" id="1449801"/>
    <lineage>
        <taxon>Bacteria</taxon>
        <taxon>Bacillati</taxon>
        <taxon>Bacillota</taxon>
        <taxon>Bacilli</taxon>
        <taxon>Bacillales</taxon>
        <taxon>Bacillaceae</taxon>
        <taxon>Pontibacillus</taxon>
    </lineage>
</organism>
<comment type="caution">
    <text evidence="9">The sequence shown here is derived from an EMBL/GenBank/DDBJ whole genome shotgun (WGS) entry which is preliminary data.</text>
</comment>
<dbReference type="PANTHER" id="PTHR32309">
    <property type="entry name" value="TYROSINE-PROTEIN KINASE"/>
    <property type="match status" value="1"/>
</dbReference>
<evidence type="ECO:0000313" key="9">
    <source>
        <dbReference type="EMBL" id="MFC0525531.1"/>
    </source>
</evidence>
<dbReference type="Proteomes" id="UP001589836">
    <property type="component" value="Unassembled WGS sequence"/>
</dbReference>
<evidence type="ECO:0000256" key="7">
    <source>
        <dbReference type="SAM" id="Phobius"/>
    </source>
</evidence>
<gene>
    <name evidence="9" type="ORF">ACFFGV_18260</name>
</gene>
<evidence type="ECO:0000256" key="5">
    <source>
        <dbReference type="ARBA" id="ARBA00022989"/>
    </source>
</evidence>
<feature type="transmembrane region" description="Helical" evidence="7">
    <location>
        <begin position="21"/>
        <end position="40"/>
    </location>
</feature>
<dbReference type="InterPro" id="IPR003856">
    <property type="entry name" value="LPS_length_determ_N"/>
</dbReference>
<evidence type="ECO:0000256" key="4">
    <source>
        <dbReference type="ARBA" id="ARBA00022692"/>
    </source>
</evidence>
<dbReference type="PANTHER" id="PTHR32309:SF13">
    <property type="entry name" value="FERRIC ENTEROBACTIN TRANSPORT PROTEIN FEPE"/>
    <property type="match status" value="1"/>
</dbReference>
<reference evidence="9 10" key="1">
    <citation type="submission" date="2024-09" db="EMBL/GenBank/DDBJ databases">
        <authorList>
            <person name="Sun Q."/>
            <person name="Mori K."/>
        </authorList>
    </citation>
    <scope>NUCLEOTIDE SEQUENCE [LARGE SCALE GENOMIC DNA]</scope>
    <source>
        <strain evidence="9 10">NCAIM B.02529</strain>
    </source>
</reference>
<feature type="domain" description="Polysaccharide chain length determinant N-terminal" evidence="8">
    <location>
        <begin position="3"/>
        <end position="88"/>
    </location>
</feature>
<keyword evidence="3" id="KW-1003">Cell membrane</keyword>